<organism evidence="3 4">
    <name type="scientific">Streptomyces xiangluensis</name>
    <dbReference type="NCBI Taxonomy" id="2665720"/>
    <lineage>
        <taxon>Bacteria</taxon>
        <taxon>Bacillati</taxon>
        <taxon>Actinomycetota</taxon>
        <taxon>Actinomycetes</taxon>
        <taxon>Kitasatosporales</taxon>
        <taxon>Streptomycetaceae</taxon>
        <taxon>Streptomyces</taxon>
    </lineage>
</organism>
<evidence type="ECO:0000259" key="2">
    <source>
        <dbReference type="Pfam" id="PF13581"/>
    </source>
</evidence>
<keyword evidence="3" id="KW-0547">Nucleotide-binding</keyword>
<keyword evidence="1" id="KW-0723">Serine/threonine-protein kinase</keyword>
<dbReference type="Pfam" id="PF13581">
    <property type="entry name" value="HATPase_c_2"/>
    <property type="match status" value="1"/>
</dbReference>
<feature type="domain" description="Histidine kinase/HSP90-like ATPase" evidence="2">
    <location>
        <begin position="32"/>
        <end position="143"/>
    </location>
</feature>
<protein>
    <submittedName>
        <fullName evidence="3">ATP-binding protein</fullName>
    </submittedName>
</protein>
<gene>
    <name evidence="3" type="ORF">ACFPH6_31980</name>
</gene>
<dbReference type="CDD" id="cd16936">
    <property type="entry name" value="HATPase_RsbW-like"/>
    <property type="match status" value="1"/>
</dbReference>
<accession>A0ABV8YV02</accession>
<keyword evidence="1" id="KW-0418">Kinase</keyword>
<dbReference type="RefSeq" id="WP_386347472.1">
    <property type="nucleotide sequence ID" value="NZ_JBHSFG010000057.1"/>
</dbReference>
<proteinExistence type="predicted"/>
<dbReference type="EMBL" id="JBHSFG010000057">
    <property type="protein sequence ID" value="MFC4469087.1"/>
    <property type="molecule type" value="Genomic_DNA"/>
</dbReference>
<keyword evidence="4" id="KW-1185">Reference proteome</keyword>
<sequence>MGTNGSTMLEPLRQGLPPLDPAAVSNAASCALPARYEAVRDARKFTRGTLDEWNIGDRFDDVCLVVSELVTNALRHALPSDTPRAPELGPPVRLHLMHWTGRLVCAVRDPSHDSPVARDSDDFSAESGRGLFLVDSFADSWGWHPLAGTLSGKVVWALFRLHSAG</sequence>
<keyword evidence="3" id="KW-0067">ATP-binding</keyword>
<dbReference type="PANTHER" id="PTHR35526">
    <property type="entry name" value="ANTI-SIGMA-F FACTOR RSBW-RELATED"/>
    <property type="match status" value="1"/>
</dbReference>
<keyword evidence="1" id="KW-0808">Transferase</keyword>
<dbReference type="GO" id="GO:0005524">
    <property type="term" value="F:ATP binding"/>
    <property type="evidence" value="ECO:0007669"/>
    <property type="project" value="UniProtKB-KW"/>
</dbReference>
<name>A0ABV8YV02_9ACTN</name>
<evidence type="ECO:0000256" key="1">
    <source>
        <dbReference type="ARBA" id="ARBA00022527"/>
    </source>
</evidence>
<dbReference type="SUPFAM" id="SSF55874">
    <property type="entry name" value="ATPase domain of HSP90 chaperone/DNA topoisomerase II/histidine kinase"/>
    <property type="match status" value="1"/>
</dbReference>
<comment type="caution">
    <text evidence="3">The sequence shown here is derived from an EMBL/GenBank/DDBJ whole genome shotgun (WGS) entry which is preliminary data.</text>
</comment>
<dbReference type="InterPro" id="IPR050267">
    <property type="entry name" value="Anti-sigma-factor_SerPK"/>
</dbReference>
<dbReference type="InterPro" id="IPR036890">
    <property type="entry name" value="HATPase_C_sf"/>
</dbReference>
<dbReference type="PANTHER" id="PTHR35526:SF3">
    <property type="entry name" value="ANTI-SIGMA-F FACTOR RSBW"/>
    <property type="match status" value="1"/>
</dbReference>
<dbReference type="Gene3D" id="3.30.565.10">
    <property type="entry name" value="Histidine kinase-like ATPase, C-terminal domain"/>
    <property type="match status" value="1"/>
</dbReference>
<evidence type="ECO:0000313" key="4">
    <source>
        <dbReference type="Proteomes" id="UP001596012"/>
    </source>
</evidence>
<reference evidence="4" key="1">
    <citation type="journal article" date="2019" name="Int. J. Syst. Evol. Microbiol.">
        <title>The Global Catalogue of Microorganisms (GCM) 10K type strain sequencing project: providing services to taxonomists for standard genome sequencing and annotation.</title>
        <authorList>
            <consortium name="The Broad Institute Genomics Platform"/>
            <consortium name="The Broad Institute Genome Sequencing Center for Infectious Disease"/>
            <person name="Wu L."/>
            <person name="Ma J."/>
        </authorList>
    </citation>
    <scope>NUCLEOTIDE SEQUENCE [LARGE SCALE GENOMIC DNA]</scope>
    <source>
        <strain evidence="4">DT43</strain>
    </source>
</reference>
<dbReference type="Proteomes" id="UP001596012">
    <property type="component" value="Unassembled WGS sequence"/>
</dbReference>
<evidence type="ECO:0000313" key="3">
    <source>
        <dbReference type="EMBL" id="MFC4469087.1"/>
    </source>
</evidence>
<dbReference type="InterPro" id="IPR003594">
    <property type="entry name" value="HATPase_dom"/>
</dbReference>